<name>K0JZ39_SACES</name>
<dbReference type="SUPFAM" id="SSF46785">
    <property type="entry name" value="Winged helix' DNA-binding domain"/>
    <property type="match status" value="1"/>
</dbReference>
<dbReference type="eggNOG" id="COG1846">
    <property type="taxonomic scope" value="Bacteria"/>
</dbReference>
<keyword evidence="1" id="KW-0805">Transcription regulation</keyword>
<gene>
    <name evidence="5" type="ordered locus">BN6_59840</name>
</gene>
<dbReference type="InterPro" id="IPR000835">
    <property type="entry name" value="HTH_MarR-typ"/>
</dbReference>
<dbReference type="PANTHER" id="PTHR33164:SF57">
    <property type="entry name" value="MARR-FAMILY TRANSCRIPTIONAL REGULATOR"/>
    <property type="match status" value="1"/>
</dbReference>
<dbReference type="GO" id="GO:0006950">
    <property type="term" value="P:response to stress"/>
    <property type="evidence" value="ECO:0007669"/>
    <property type="project" value="TreeGrafter"/>
</dbReference>
<accession>K0JZ39</accession>
<dbReference type="InterPro" id="IPR036388">
    <property type="entry name" value="WH-like_DNA-bd_sf"/>
</dbReference>
<evidence type="ECO:0000256" key="3">
    <source>
        <dbReference type="ARBA" id="ARBA00023163"/>
    </source>
</evidence>
<evidence type="ECO:0000256" key="1">
    <source>
        <dbReference type="ARBA" id="ARBA00023015"/>
    </source>
</evidence>
<feature type="domain" description="HTH marR-type" evidence="4">
    <location>
        <begin position="23"/>
        <end position="153"/>
    </location>
</feature>
<dbReference type="PANTHER" id="PTHR33164">
    <property type="entry name" value="TRANSCRIPTIONAL REGULATOR, MARR FAMILY"/>
    <property type="match status" value="1"/>
</dbReference>
<dbReference type="PROSITE" id="PS50995">
    <property type="entry name" value="HTH_MARR_2"/>
    <property type="match status" value="1"/>
</dbReference>
<keyword evidence="6" id="KW-1185">Reference proteome</keyword>
<dbReference type="STRING" id="1179773.BN6_59840"/>
<dbReference type="InterPro" id="IPR011991">
    <property type="entry name" value="ArsR-like_HTH"/>
</dbReference>
<keyword evidence="2" id="KW-0238">DNA-binding</keyword>
<reference evidence="5 6" key="1">
    <citation type="journal article" date="2012" name="BMC Genomics">
        <title>Complete genome sequence of Saccharothrix espanaensis DSM 44229T and comparison to the other completely sequenced Pseudonocardiaceae.</title>
        <authorList>
            <person name="Strobel T."/>
            <person name="Al-Dilaimi A."/>
            <person name="Blom J."/>
            <person name="Gessner A."/>
            <person name="Kalinowski J."/>
            <person name="Luzhetska M."/>
            <person name="Puhler A."/>
            <person name="Szczepanowski R."/>
            <person name="Bechthold A."/>
            <person name="Ruckert C."/>
        </authorList>
    </citation>
    <scope>NUCLEOTIDE SEQUENCE [LARGE SCALE GENOMIC DNA]</scope>
    <source>
        <strain evidence="6">ATCC 51144 / DSM 44229 / JCM 9112 / NBRC 15066 / NRRL 15764</strain>
    </source>
</reference>
<proteinExistence type="predicted"/>
<dbReference type="EMBL" id="HE804045">
    <property type="protein sequence ID" value="CCH33240.1"/>
    <property type="molecule type" value="Genomic_DNA"/>
</dbReference>
<dbReference type="KEGG" id="sesp:BN6_59840"/>
<dbReference type="CDD" id="cd00090">
    <property type="entry name" value="HTH_ARSR"/>
    <property type="match status" value="1"/>
</dbReference>
<dbReference type="Proteomes" id="UP000006281">
    <property type="component" value="Chromosome"/>
</dbReference>
<keyword evidence="3" id="KW-0804">Transcription</keyword>
<dbReference type="GO" id="GO:0003677">
    <property type="term" value="F:DNA binding"/>
    <property type="evidence" value="ECO:0007669"/>
    <property type="project" value="UniProtKB-KW"/>
</dbReference>
<sequence length="167" mass="17750">MLVVSKHSGKGVNVDTGPHHGELVERLRDLMKIVRMVRHQRTDHYPPVPTGLVGTLTLIHRSSGCHAKELASRTGLDPSTVSRAVAALVAHGLVERRADPADGRASVLVVTDAGHAALAEARGWYDDLMTRALADWSPAEVEALTSALGRLTTDVEGALGSTLEAAR</sequence>
<dbReference type="InterPro" id="IPR039422">
    <property type="entry name" value="MarR/SlyA-like"/>
</dbReference>
<dbReference type="Pfam" id="PF12802">
    <property type="entry name" value="MarR_2"/>
    <property type="match status" value="1"/>
</dbReference>
<dbReference type="BioCyc" id="SESP1179773:BN6_RS28795-MONOMER"/>
<evidence type="ECO:0000256" key="2">
    <source>
        <dbReference type="ARBA" id="ARBA00023125"/>
    </source>
</evidence>
<dbReference type="GO" id="GO:0003700">
    <property type="term" value="F:DNA-binding transcription factor activity"/>
    <property type="evidence" value="ECO:0007669"/>
    <property type="project" value="InterPro"/>
</dbReference>
<dbReference type="Gene3D" id="1.10.10.10">
    <property type="entry name" value="Winged helix-like DNA-binding domain superfamily/Winged helix DNA-binding domain"/>
    <property type="match status" value="1"/>
</dbReference>
<evidence type="ECO:0000259" key="4">
    <source>
        <dbReference type="PROSITE" id="PS50995"/>
    </source>
</evidence>
<dbReference type="SMART" id="SM00347">
    <property type="entry name" value="HTH_MARR"/>
    <property type="match status" value="1"/>
</dbReference>
<dbReference type="PATRIC" id="fig|1179773.3.peg.6026"/>
<dbReference type="InterPro" id="IPR036390">
    <property type="entry name" value="WH_DNA-bd_sf"/>
</dbReference>
<organism evidence="5 6">
    <name type="scientific">Saccharothrix espanaensis (strain ATCC 51144 / DSM 44229 / JCM 9112 / NBRC 15066 / NRRL 15764)</name>
    <dbReference type="NCBI Taxonomy" id="1179773"/>
    <lineage>
        <taxon>Bacteria</taxon>
        <taxon>Bacillati</taxon>
        <taxon>Actinomycetota</taxon>
        <taxon>Actinomycetes</taxon>
        <taxon>Pseudonocardiales</taxon>
        <taxon>Pseudonocardiaceae</taxon>
        <taxon>Saccharothrix</taxon>
    </lineage>
</organism>
<dbReference type="HOGENOM" id="CLU_083287_15_0_11"/>
<dbReference type="PROSITE" id="PS01117">
    <property type="entry name" value="HTH_MARR_1"/>
    <property type="match status" value="1"/>
</dbReference>
<dbReference type="AlphaFoldDB" id="K0JZ39"/>
<evidence type="ECO:0000313" key="6">
    <source>
        <dbReference type="Proteomes" id="UP000006281"/>
    </source>
</evidence>
<evidence type="ECO:0000313" key="5">
    <source>
        <dbReference type="EMBL" id="CCH33240.1"/>
    </source>
</evidence>
<dbReference type="InterPro" id="IPR023187">
    <property type="entry name" value="Tscrpt_reg_MarR-type_CS"/>
</dbReference>
<protein>
    <recommendedName>
        <fullName evidence="4">HTH marR-type domain-containing protein</fullName>
    </recommendedName>
</protein>